<gene>
    <name evidence="5" type="ORF">Esi_0019_0190</name>
</gene>
<dbReference type="PANTHER" id="PTHR46332:SF5">
    <property type="entry name" value="ASPARTATE BETA-HYDROXYLASE DOMAIN CONTAINING 2"/>
    <property type="match status" value="1"/>
</dbReference>
<accession>D8LHC7</accession>
<dbReference type="InParanoid" id="D8LHC7"/>
<dbReference type="PANTHER" id="PTHR46332">
    <property type="entry name" value="ASPARTATE BETA-HYDROXYLASE DOMAIN-CONTAINING PROTEIN 2"/>
    <property type="match status" value="1"/>
</dbReference>
<evidence type="ECO:0000256" key="2">
    <source>
        <dbReference type="ARBA" id="ARBA00022964"/>
    </source>
</evidence>
<comment type="similarity">
    <text evidence="1">Belongs to the aspartyl/asparaginyl beta-hydroxylase family.</text>
</comment>
<dbReference type="SUPFAM" id="SSF51197">
    <property type="entry name" value="Clavaminate synthase-like"/>
    <property type="match status" value="1"/>
</dbReference>
<dbReference type="OMA" id="RCHFPLF"/>
<dbReference type="EMBL" id="FN648364">
    <property type="protein sequence ID" value="CBN74346.1"/>
    <property type="molecule type" value="Genomic_DNA"/>
</dbReference>
<evidence type="ECO:0000256" key="1">
    <source>
        <dbReference type="ARBA" id="ARBA00007730"/>
    </source>
</evidence>
<dbReference type="OrthoDB" id="438431at2759"/>
<keyword evidence="6" id="KW-1185">Reference proteome</keyword>
<organism evidence="5 6">
    <name type="scientific">Ectocarpus siliculosus</name>
    <name type="common">Brown alga</name>
    <name type="synonym">Conferva siliculosa</name>
    <dbReference type="NCBI Taxonomy" id="2880"/>
    <lineage>
        <taxon>Eukaryota</taxon>
        <taxon>Sar</taxon>
        <taxon>Stramenopiles</taxon>
        <taxon>Ochrophyta</taxon>
        <taxon>PX clade</taxon>
        <taxon>Phaeophyceae</taxon>
        <taxon>Ectocarpales</taxon>
        <taxon>Ectocarpaceae</taxon>
        <taxon>Ectocarpus</taxon>
    </lineage>
</organism>
<dbReference type="Pfam" id="PF05118">
    <property type="entry name" value="Asp_Arg_Hydrox"/>
    <property type="match status" value="1"/>
</dbReference>
<reference evidence="5 6" key="1">
    <citation type="journal article" date="2010" name="Nature">
        <title>The Ectocarpus genome and the independent evolution of multicellularity in brown algae.</title>
        <authorList>
            <person name="Cock J.M."/>
            <person name="Sterck L."/>
            <person name="Rouze P."/>
            <person name="Scornet D."/>
            <person name="Allen A.E."/>
            <person name="Amoutzias G."/>
            <person name="Anthouard V."/>
            <person name="Artiguenave F."/>
            <person name="Aury J.M."/>
            <person name="Badger J.H."/>
            <person name="Beszteri B."/>
            <person name="Billiau K."/>
            <person name="Bonnet E."/>
            <person name="Bothwell J.H."/>
            <person name="Bowler C."/>
            <person name="Boyen C."/>
            <person name="Brownlee C."/>
            <person name="Carrano C.J."/>
            <person name="Charrier B."/>
            <person name="Cho G.Y."/>
            <person name="Coelho S.M."/>
            <person name="Collen J."/>
            <person name="Corre E."/>
            <person name="Da Silva C."/>
            <person name="Delage L."/>
            <person name="Delaroque N."/>
            <person name="Dittami S.M."/>
            <person name="Doulbeau S."/>
            <person name="Elias M."/>
            <person name="Farnham G."/>
            <person name="Gachon C.M."/>
            <person name="Gschloessl B."/>
            <person name="Heesch S."/>
            <person name="Jabbari K."/>
            <person name="Jubin C."/>
            <person name="Kawai H."/>
            <person name="Kimura K."/>
            <person name="Kloareg B."/>
            <person name="Kupper F.C."/>
            <person name="Lang D."/>
            <person name="Le Bail A."/>
            <person name="Leblanc C."/>
            <person name="Lerouge P."/>
            <person name="Lohr M."/>
            <person name="Lopez P.J."/>
            <person name="Martens C."/>
            <person name="Maumus F."/>
            <person name="Michel G."/>
            <person name="Miranda-Saavedra D."/>
            <person name="Morales J."/>
            <person name="Moreau H."/>
            <person name="Motomura T."/>
            <person name="Nagasato C."/>
            <person name="Napoli C.A."/>
            <person name="Nelson D.R."/>
            <person name="Nyvall-Collen P."/>
            <person name="Peters A.F."/>
            <person name="Pommier C."/>
            <person name="Potin P."/>
            <person name="Poulain J."/>
            <person name="Quesneville H."/>
            <person name="Read B."/>
            <person name="Rensing S.A."/>
            <person name="Ritter A."/>
            <person name="Rousvoal S."/>
            <person name="Samanta M."/>
            <person name="Samson G."/>
            <person name="Schroeder D.C."/>
            <person name="Segurens B."/>
            <person name="Strittmatter M."/>
            <person name="Tonon T."/>
            <person name="Tregear J.W."/>
            <person name="Valentin K."/>
            <person name="von Dassow P."/>
            <person name="Yamagishi T."/>
            <person name="Van de Peer Y."/>
            <person name="Wincker P."/>
        </authorList>
    </citation>
    <scope>NUCLEOTIDE SEQUENCE [LARGE SCALE GENOMIC DNA]</scope>
    <source>
        <strain evidence="6">Ec32 / CCAP1310/4</strain>
    </source>
</reference>
<dbReference type="Proteomes" id="UP000002630">
    <property type="component" value="Linkage Group LG25"/>
</dbReference>
<dbReference type="GO" id="GO:0051213">
    <property type="term" value="F:dioxygenase activity"/>
    <property type="evidence" value="ECO:0007669"/>
    <property type="project" value="UniProtKB-KW"/>
</dbReference>
<sequence length="220" mass="25064">MFYFPGLSSWPWHDPASFPWCQEMEKNVPAIRAEYENLVHKKKAASDYDTGGDGGEHKLHSGQWDWHSYVLKGRRQEVFRQHCPLTASLLDSVADHMVGTPFSFSFFSTLHGGSSIAAHTAPCNLRLRCHLPLTVPSADPSQCGMRVGGEIRPWEEGKCLVFDDCYEHEVWNKTERERVLLLFDLWHPDLAGEERNAVTDMFGYAARQGWLRGGDKEGKR</sequence>
<proteinExistence type="inferred from homology"/>
<dbReference type="GO" id="GO:0016020">
    <property type="term" value="C:membrane"/>
    <property type="evidence" value="ECO:0007669"/>
    <property type="project" value="TreeGrafter"/>
</dbReference>
<evidence type="ECO:0000313" key="5">
    <source>
        <dbReference type="EMBL" id="CBN74346.1"/>
    </source>
</evidence>
<feature type="domain" description="Aspartyl/asparaginy/proline hydroxylase" evidence="4">
    <location>
        <begin position="25"/>
        <end position="188"/>
    </location>
</feature>
<keyword evidence="2" id="KW-0223">Dioxygenase</keyword>
<keyword evidence="3" id="KW-0560">Oxidoreductase</keyword>
<dbReference type="InterPro" id="IPR051821">
    <property type="entry name" value="Asp/Asn_beta-hydroxylase"/>
</dbReference>
<evidence type="ECO:0000259" key="4">
    <source>
        <dbReference type="Pfam" id="PF05118"/>
    </source>
</evidence>
<dbReference type="Gene3D" id="2.60.120.330">
    <property type="entry name" value="B-lactam Antibiotic, Isopenicillin N Synthase, Chain"/>
    <property type="match status" value="1"/>
</dbReference>
<name>D8LHC7_ECTSI</name>
<protein>
    <recommendedName>
        <fullName evidence="4">Aspartyl/asparaginy/proline hydroxylase domain-containing protein</fullName>
    </recommendedName>
</protein>
<dbReference type="InterPro" id="IPR027443">
    <property type="entry name" value="IPNS-like_sf"/>
</dbReference>
<dbReference type="EMBL" id="FN649750">
    <property type="protein sequence ID" value="CBN74346.1"/>
    <property type="molecule type" value="Genomic_DNA"/>
</dbReference>
<evidence type="ECO:0000256" key="3">
    <source>
        <dbReference type="ARBA" id="ARBA00023002"/>
    </source>
</evidence>
<dbReference type="AlphaFoldDB" id="D8LHC7"/>
<dbReference type="eggNOG" id="KOG3696">
    <property type="taxonomic scope" value="Eukaryota"/>
</dbReference>
<dbReference type="InterPro" id="IPR007803">
    <property type="entry name" value="Asp/Arg/Pro-Hydrxlase"/>
</dbReference>
<evidence type="ECO:0000313" key="6">
    <source>
        <dbReference type="Proteomes" id="UP000002630"/>
    </source>
</evidence>